<dbReference type="AlphaFoldDB" id="A0A1A7VG84"/>
<evidence type="ECO:0000313" key="2">
    <source>
        <dbReference type="EMBL" id="SBO20879.1"/>
    </source>
</evidence>
<reference evidence="3" key="1">
    <citation type="submission" date="2016-05" db="EMBL/GenBank/DDBJ databases">
        <authorList>
            <person name="Sharaf H."/>
        </authorList>
    </citation>
    <scope>NUCLEOTIDE SEQUENCE [LARGE SCALE GENOMIC DNA]</scope>
    <source>
        <strain evidence="3">H</strain>
    </source>
</reference>
<name>A0A1A7VG84_PLAKH</name>
<evidence type="ECO:0000313" key="3">
    <source>
        <dbReference type="Proteomes" id="UP000182128"/>
    </source>
</evidence>
<proteinExistence type="predicted"/>
<feature type="transmembrane region" description="Helical" evidence="1">
    <location>
        <begin position="46"/>
        <end position="66"/>
    </location>
</feature>
<organism evidence="2 3">
    <name type="scientific">Plasmodium knowlesi (strain H)</name>
    <dbReference type="NCBI Taxonomy" id="5851"/>
    <lineage>
        <taxon>Eukaryota</taxon>
        <taxon>Sar</taxon>
        <taxon>Alveolata</taxon>
        <taxon>Apicomplexa</taxon>
        <taxon>Aconoidasida</taxon>
        <taxon>Haemosporida</taxon>
        <taxon>Plasmodiidae</taxon>
        <taxon>Plasmodium</taxon>
        <taxon>Plasmodium (Plasmodium)</taxon>
    </lineage>
</organism>
<keyword evidence="1" id="KW-1133">Transmembrane helix</keyword>
<accession>A0A1A7VG84</accession>
<dbReference type="EMBL" id="CWHQ02000003">
    <property type="protein sequence ID" value="SBO20879.1"/>
    <property type="molecule type" value="Genomic_DNA"/>
</dbReference>
<sequence length="170" mass="19542">MDYNIFYDWYRTFTSIKTIRKINTFVSHNKEKANVEELKVINENNYVSHSIAILTAVGILTTFRTLRRVKFFMFRPLLPDVLGLTTSCTFLYLHAMYLSRNTISKLMQLDLKENDNEGISKNVAEMVQKRQTRRLPIFGEKGIVALLSMVQNSPYPGGMADPCCSTRTAT</sequence>
<evidence type="ECO:0000256" key="1">
    <source>
        <dbReference type="SAM" id="Phobius"/>
    </source>
</evidence>
<keyword evidence="1" id="KW-0812">Transmembrane</keyword>
<keyword evidence="1" id="KW-0472">Membrane</keyword>
<dbReference type="Proteomes" id="UP000182128">
    <property type="component" value="Unassembled WGS sequence"/>
</dbReference>
<gene>
    <name evidence="2" type="ORF">PKNA1_C2_1430000</name>
</gene>
<feature type="transmembrane region" description="Helical" evidence="1">
    <location>
        <begin position="78"/>
        <end position="98"/>
    </location>
</feature>
<protein>
    <submittedName>
        <fullName evidence="2">Uncharacterized protein</fullName>
    </submittedName>
</protein>